<gene>
    <name evidence="2" type="ORF">NP064_00670</name>
</gene>
<dbReference type="EMBL" id="CP101988">
    <property type="protein sequence ID" value="UUI75481.1"/>
    <property type="molecule type" value="Genomic_DNA"/>
</dbReference>
<protein>
    <submittedName>
        <fullName evidence="2">Uncharacterized protein</fullName>
    </submittedName>
</protein>
<organism evidence="2 3">
    <name type="scientific">Cellulomonas chengniuliangii</name>
    <dbReference type="NCBI Taxonomy" id="2968084"/>
    <lineage>
        <taxon>Bacteria</taxon>
        <taxon>Bacillati</taxon>
        <taxon>Actinomycetota</taxon>
        <taxon>Actinomycetes</taxon>
        <taxon>Micrococcales</taxon>
        <taxon>Cellulomonadaceae</taxon>
        <taxon>Cellulomonas</taxon>
    </lineage>
</organism>
<dbReference type="RefSeq" id="WP_255623584.1">
    <property type="nucleotide sequence ID" value="NZ_CP101988.1"/>
</dbReference>
<reference evidence="2 3" key="1">
    <citation type="submission" date="2022-07" db="EMBL/GenBank/DDBJ databases">
        <title>Novel species in genus cellulomonas.</title>
        <authorList>
            <person name="Ye L."/>
        </authorList>
    </citation>
    <scope>NUCLEOTIDE SEQUENCE [LARGE SCALE GENOMIC DNA]</scope>
    <source>
        <strain evidence="3">zg-Y338</strain>
    </source>
</reference>
<dbReference type="Proteomes" id="UP001316189">
    <property type="component" value="Chromosome"/>
</dbReference>
<proteinExistence type="predicted"/>
<feature type="region of interest" description="Disordered" evidence="1">
    <location>
        <begin position="1"/>
        <end position="41"/>
    </location>
</feature>
<name>A0ABY5KY99_9CELL</name>
<keyword evidence="3" id="KW-1185">Reference proteome</keyword>
<evidence type="ECO:0000313" key="3">
    <source>
        <dbReference type="Proteomes" id="UP001316189"/>
    </source>
</evidence>
<accession>A0ABY5KY99</accession>
<feature type="compositionally biased region" description="Polar residues" evidence="1">
    <location>
        <begin position="24"/>
        <end position="41"/>
    </location>
</feature>
<evidence type="ECO:0000313" key="2">
    <source>
        <dbReference type="EMBL" id="UUI75481.1"/>
    </source>
</evidence>
<evidence type="ECO:0000256" key="1">
    <source>
        <dbReference type="SAM" id="MobiDB-lite"/>
    </source>
</evidence>
<sequence length="41" mass="4345">MHLARLGPRAVLDGVDQQLDRSSSELLVGETPTTPVQGSRG</sequence>